<dbReference type="EMBL" id="LAZR01005649">
    <property type="protein sequence ID" value="KKM98221.1"/>
    <property type="molecule type" value="Genomic_DNA"/>
</dbReference>
<protein>
    <submittedName>
        <fullName evidence="1">Uncharacterized protein</fullName>
    </submittedName>
</protein>
<sequence>MSTFSENTPVSIDFLNLCIDYLFRLS</sequence>
<reference evidence="1" key="1">
    <citation type="journal article" date="2015" name="Nature">
        <title>Complex archaea that bridge the gap between prokaryotes and eukaryotes.</title>
        <authorList>
            <person name="Spang A."/>
            <person name="Saw J.H."/>
            <person name="Jorgensen S.L."/>
            <person name="Zaremba-Niedzwiedzka K."/>
            <person name="Martijn J."/>
            <person name="Lind A.E."/>
            <person name="van Eijk R."/>
            <person name="Schleper C."/>
            <person name="Guy L."/>
            <person name="Ettema T.J."/>
        </authorList>
    </citation>
    <scope>NUCLEOTIDE SEQUENCE</scope>
</reference>
<dbReference type="AlphaFoldDB" id="A0A0F9MFV4"/>
<name>A0A0F9MFV4_9ZZZZ</name>
<feature type="non-terminal residue" evidence="1">
    <location>
        <position position="26"/>
    </location>
</feature>
<comment type="caution">
    <text evidence="1">The sequence shown here is derived from an EMBL/GenBank/DDBJ whole genome shotgun (WGS) entry which is preliminary data.</text>
</comment>
<evidence type="ECO:0000313" key="1">
    <source>
        <dbReference type="EMBL" id="KKM98221.1"/>
    </source>
</evidence>
<accession>A0A0F9MFV4</accession>
<organism evidence="1">
    <name type="scientific">marine sediment metagenome</name>
    <dbReference type="NCBI Taxonomy" id="412755"/>
    <lineage>
        <taxon>unclassified sequences</taxon>
        <taxon>metagenomes</taxon>
        <taxon>ecological metagenomes</taxon>
    </lineage>
</organism>
<proteinExistence type="predicted"/>
<gene>
    <name evidence="1" type="ORF">LCGC14_1160180</name>
</gene>